<dbReference type="GO" id="GO:0046872">
    <property type="term" value="F:metal ion binding"/>
    <property type="evidence" value="ECO:0007669"/>
    <property type="project" value="UniProtKB-KW"/>
</dbReference>
<evidence type="ECO:0000259" key="8">
    <source>
        <dbReference type="PROSITE" id="PS51007"/>
    </source>
</evidence>
<keyword evidence="10" id="KW-1185">Reference proteome</keyword>
<accession>A0A498C0G1</accession>
<dbReference type="GO" id="GO:0020037">
    <property type="term" value="F:heme binding"/>
    <property type="evidence" value="ECO:0007669"/>
    <property type="project" value="InterPro"/>
</dbReference>
<sequence length="104" mass="10992">MVHKLVLTAAFGVALAIPGLAAAGDPERGAGLVASCVACHGPGGRSSMPRYPNLAGQHEAYLLSALEAYRDGDREDPEMAPQVMRFDDQELADIAAYFAEQDCD</sequence>
<dbReference type="OrthoDB" id="9796421at2"/>
<keyword evidence="1" id="KW-0813">Transport</keyword>
<dbReference type="Proteomes" id="UP000275461">
    <property type="component" value="Unassembled WGS sequence"/>
</dbReference>
<feature type="domain" description="Cytochrome c" evidence="8">
    <location>
        <begin position="24"/>
        <end position="102"/>
    </location>
</feature>
<evidence type="ECO:0000256" key="1">
    <source>
        <dbReference type="ARBA" id="ARBA00022448"/>
    </source>
</evidence>
<gene>
    <name evidence="9" type="ORF">DFR31_1926</name>
</gene>
<dbReference type="Pfam" id="PF00034">
    <property type="entry name" value="Cytochrom_C"/>
    <property type="match status" value="1"/>
</dbReference>
<dbReference type="RefSeq" id="WP_121442448.1">
    <property type="nucleotide sequence ID" value="NZ_RCDA01000002.1"/>
</dbReference>
<evidence type="ECO:0000256" key="3">
    <source>
        <dbReference type="ARBA" id="ARBA00022723"/>
    </source>
</evidence>
<proteinExistence type="predicted"/>
<dbReference type="PANTHER" id="PTHR33751">
    <property type="entry name" value="CBB3-TYPE CYTOCHROME C OXIDASE SUBUNIT FIXP"/>
    <property type="match status" value="1"/>
</dbReference>
<dbReference type="SUPFAM" id="SSF46626">
    <property type="entry name" value="Cytochrome c"/>
    <property type="match status" value="1"/>
</dbReference>
<organism evidence="9 10">
    <name type="scientific">Alkalispirillum mobile</name>
    <dbReference type="NCBI Taxonomy" id="85925"/>
    <lineage>
        <taxon>Bacteria</taxon>
        <taxon>Pseudomonadati</taxon>
        <taxon>Pseudomonadota</taxon>
        <taxon>Gammaproteobacteria</taxon>
        <taxon>Chromatiales</taxon>
        <taxon>Ectothiorhodospiraceae</taxon>
        <taxon>Alkalispirillum</taxon>
    </lineage>
</organism>
<protein>
    <submittedName>
        <fullName evidence="9">Cytochrome c553</fullName>
    </submittedName>
</protein>
<dbReference type="GO" id="GO:0009055">
    <property type="term" value="F:electron transfer activity"/>
    <property type="evidence" value="ECO:0007669"/>
    <property type="project" value="InterPro"/>
</dbReference>
<evidence type="ECO:0000256" key="5">
    <source>
        <dbReference type="ARBA" id="ARBA00023004"/>
    </source>
</evidence>
<evidence type="ECO:0000313" key="10">
    <source>
        <dbReference type="Proteomes" id="UP000275461"/>
    </source>
</evidence>
<feature type="chain" id="PRO_5019796405" evidence="7">
    <location>
        <begin position="24"/>
        <end position="104"/>
    </location>
</feature>
<dbReference type="InterPro" id="IPR036909">
    <property type="entry name" value="Cyt_c-like_dom_sf"/>
</dbReference>
<dbReference type="AlphaFoldDB" id="A0A498C0G1"/>
<dbReference type="EMBL" id="RCDA01000002">
    <property type="protein sequence ID" value="RLK48813.1"/>
    <property type="molecule type" value="Genomic_DNA"/>
</dbReference>
<evidence type="ECO:0000256" key="7">
    <source>
        <dbReference type="SAM" id="SignalP"/>
    </source>
</evidence>
<reference evidence="9 10" key="1">
    <citation type="submission" date="2018-10" db="EMBL/GenBank/DDBJ databases">
        <title>Genomic Encyclopedia of Type Strains, Phase IV (KMG-IV): sequencing the most valuable type-strain genomes for metagenomic binning, comparative biology and taxonomic classification.</title>
        <authorList>
            <person name="Goeker M."/>
        </authorList>
    </citation>
    <scope>NUCLEOTIDE SEQUENCE [LARGE SCALE GENOMIC DNA]</scope>
    <source>
        <strain evidence="9 10">DSM 12769</strain>
    </source>
</reference>
<evidence type="ECO:0000256" key="2">
    <source>
        <dbReference type="ARBA" id="ARBA00022617"/>
    </source>
</evidence>
<evidence type="ECO:0000256" key="4">
    <source>
        <dbReference type="ARBA" id="ARBA00022982"/>
    </source>
</evidence>
<dbReference type="Gene3D" id="1.10.760.10">
    <property type="entry name" value="Cytochrome c-like domain"/>
    <property type="match status" value="1"/>
</dbReference>
<evidence type="ECO:0000313" key="9">
    <source>
        <dbReference type="EMBL" id="RLK48813.1"/>
    </source>
</evidence>
<keyword evidence="5 6" id="KW-0408">Iron</keyword>
<dbReference type="InterPro" id="IPR009056">
    <property type="entry name" value="Cyt_c-like_dom"/>
</dbReference>
<dbReference type="PANTHER" id="PTHR33751:SF9">
    <property type="entry name" value="CYTOCHROME C4"/>
    <property type="match status" value="1"/>
</dbReference>
<feature type="signal peptide" evidence="7">
    <location>
        <begin position="1"/>
        <end position="23"/>
    </location>
</feature>
<evidence type="ECO:0000256" key="6">
    <source>
        <dbReference type="PROSITE-ProRule" id="PRU00433"/>
    </source>
</evidence>
<dbReference type="PROSITE" id="PS51007">
    <property type="entry name" value="CYTC"/>
    <property type="match status" value="1"/>
</dbReference>
<comment type="caution">
    <text evidence="9">The sequence shown here is derived from an EMBL/GenBank/DDBJ whole genome shotgun (WGS) entry which is preliminary data.</text>
</comment>
<dbReference type="InterPro" id="IPR050597">
    <property type="entry name" value="Cytochrome_c_Oxidase_Subunit"/>
</dbReference>
<keyword evidence="3 6" id="KW-0479">Metal-binding</keyword>
<name>A0A498C0G1_9GAMM</name>
<keyword evidence="7" id="KW-0732">Signal</keyword>
<keyword evidence="4" id="KW-0249">Electron transport</keyword>
<keyword evidence="2 6" id="KW-0349">Heme</keyword>